<accession>A0ABW1GB63</accession>
<evidence type="ECO:0000256" key="1">
    <source>
        <dbReference type="SAM" id="MobiDB-lite"/>
    </source>
</evidence>
<feature type="region of interest" description="Disordered" evidence="1">
    <location>
        <begin position="1"/>
        <end position="26"/>
    </location>
</feature>
<sequence length="150" mass="15850">MPTASTSAPDPQHPQPRRSQRFGRGRERGSATVELVVAAPLLMLLLLGIVQFAVAAHAQHIAQAVAVRALAVTRAYQSTARAGYTTGQQGLNRFAGRTLLQPSITVTRTATQASVTVTGTAAEVIPFVHLHVTAHTAGPVERLTPDTEGR</sequence>
<reference evidence="5" key="1">
    <citation type="journal article" date="2019" name="Int. J. Syst. Evol. Microbiol.">
        <title>The Global Catalogue of Microorganisms (GCM) 10K type strain sequencing project: providing services to taxonomists for standard genome sequencing and annotation.</title>
        <authorList>
            <consortium name="The Broad Institute Genomics Platform"/>
            <consortium name="The Broad Institute Genome Sequencing Center for Infectious Disease"/>
            <person name="Wu L."/>
            <person name="Ma J."/>
        </authorList>
    </citation>
    <scope>NUCLEOTIDE SEQUENCE [LARGE SCALE GENOMIC DNA]</scope>
    <source>
        <strain evidence="5">JCM 4816</strain>
    </source>
</reference>
<organism evidence="4 5">
    <name type="scientific">Streptacidiphilus monticola</name>
    <dbReference type="NCBI Taxonomy" id="2161674"/>
    <lineage>
        <taxon>Bacteria</taxon>
        <taxon>Bacillati</taxon>
        <taxon>Actinomycetota</taxon>
        <taxon>Actinomycetes</taxon>
        <taxon>Kitasatosporales</taxon>
        <taxon>Streptomycetaceae</taxon>
        <taxon>Streptacidiphilus</taxon>
    </lineage>
</organism>
<keyword evidence="2" id="KW-0812">Transmembrane</keyword>
<dbReference type="InterPro" id="IPR012495">
    <property type="entry name" value="TadE-like_dom"/>
</dbReference>
<gene>
    <name evidence="4" type="ORF">ACFP3V_29215</name>
</gene>
<feature type="domain" description="TadE-like" evidence="3">
    <location>
        <begin position="29"/>
        <end position="66"/>
    </location>
</feature>
<evidence type="ECO:0000313" key="4">
    <source>
        <dbReference type="EMBL" id="MFC5911273.1"/>
    </source>
</evidence>
<dbReference type="Proteomes" id="UP001596174">
    <property type="component" value="Unassembled WGS sequence"/>
</dbReference>
<name>A0ABW1GB63_9ACTN</name>
<comment type="caution">
    <text evidence="4">The sequence shown here is derived from an EMBL/GenBank/DDBJ whole genome shotgun (WGS) entry which is preliminary data.</text>
</comment>
<dbReference type="RefSeq" id="WP_380589945.1">
    <property type="nucleotide sequence ID" value="NZ_JBHSQJ010000153.1"/>
</dbReference>
<keyword evidence="2" id="KW-1133">Transmembrane helix</keyword>
<keyword evidence="2" id="KW-0472">Membrane</keyword>
<dbReference type="EMBL" id="JBHSQJ010000153">
    <property type="protein sequence ID" value="MFC5911273.1"/>
    <property type="molecule type" value="Genomic_DNA"/>
</dbReference>
<evidence type="ECO:0000259" key="3">
    <source>
        <dbReference type="Pfam" id="PF07811"/>
    </source>
</evidence>
<dbReference type="Pfam" id="PF07811">
    <property type="entry name" value="TadE"/>
    <property type="match status" value="1"/>
</dbReference>
<proteinExistence type="predicted"/>
<evidence type="ECO:0000256" key="2">
    <source>
        <dbReference type="SAM" id="Phobius"/>
    </source>
</evidence>
<evidence type="ECO:0000313" key="5">
    <source>
        <dbReference type="Proteomes" id="UP001596174"/>
    </source>
</evidence>
<keyword evidence="5" id="KW-1185">Reference proteome</keyword>
<feature type="transmembrane region" description="Helical" evidence="2">
    <location>
        <begin position="31"/>
        <end position="54"/>
    </location>
</feature>
<protein>
    <submittedName>
        <fullName evidence="4">TadE/TadG family type IV pilus assembly protein</fullName>
    </submittedName>
</protein>